<dbReference type="InterPro" id="IPR003607">
    <property type="entry name" value="HD/PDEase_dom"/>
</dbReference>
<keyword evidence="2" id="KW-0378">Hydrolase</keyword>
<dbReference type="CDD" id="cd00077">
    <property type="entry name" value="HDc"/>
    <property type="match status" value="1"/>
</dbReference>
<evidence type="ECO:0000259" key="1">
    <source>
        <dbReference type="PROSITE" id="PS51833"/>
    </source>
</evidence>
<dbReference type="EMBL" id="LUUH01000052">
    <property type="protein sequence ID" value="OAI03867.1"/>
    <property type="molecule type" value="Genomic_DNA"/>
</dbReference>
<dbReference type="AlphaFoldDB" id="A0A177MDN1"/>
<gene>
    <name evidence="2" type="ORF">A1353_14095</name>
</gene>
<dbReference type="InterPro" id="IPR052340">
    <property type="entry name" value="RNase_Y/CdgJ"/>
</dbReference>
<dbReference type="PANTHER" id="PTHR33525">
    <property type="match status" value="1"/>
</dbReference>
<protein>
    <submittedName>
        <fullName evidence="2">Metal-dependent phosphohydrolase</fullName>
    </submittedName>
</protein>
<dbReference type="PANTHER" id="PTHR33525:SF3">
    <property type="entry name" value="RIBONUCLEASE Y"/>
    <property type="match status" value="1"/>
</dbReference>
<evidence type="ECO:0000313" key="2">
    <source>
        <dbReference type="EMBL" id="OAI03867.1"/>
    </source>
</evidence>
<dbReference type="PROSITE" id="PS51833">
    <property type="entry name" value="HDOD"/>
    <property type="match status" value="1"/>
</dbReference>
<accession>A0A177MDN1</accession>
<proteinExistence type="predicted"/>
<dbReference type="InterPro" id="IPR013976">
    <property type="entry name" value="HDOD"/>
</dbReference>
<dbReference type="Pfam" id="PF08668">
    <property type="entry name" value="HDOD"/>
    <property type="match status" value="1"/>
</dbReference>
<dbReference type="SUPFAM" id="SSF109604">
    <property type="entry name" value="HD-domain/PDEase-like"/>
    <property type="match status" value="1"/>
</dbReference>
<dbReference type="Gene3D" id="1.10.3210.10">
    <property type="entry name" value="Hypothetical protein af1432"/>
    <property type="match status" value="1"/>
</dbReference>
<dbReference type="Proteomes" id="UP000077763">
    <property type="component" value="Unassembled WGS sequence"/>
</dbReference>
<feature type="domain" description="HDOD" evidence="1">
    <location>
        <begin position="37"/>
        <end position="229"/>
    </location>
</feature>
<dbReference type="GO" id="GO:0016787">
    <property type="term" value="F:hydrolase activity"/>
    <property type="evidence" value="ECO:0007669"/>
    <property type="project" value="UniProtKB-KW"/>
</dbReference>
<dbReference type="SMART" id="SM00471">
    <property type="entry name" value="HDc"/>
    <property type="match status" value="1"/>
</dbReference>
<reference evidence="2 3" key="1">
    <citation type="submission" date="2016-03" db="EMBL/GenBank/DDBJ databases">
        <authorList>
            <person name="Ploux O."/>
        </authorList>
    </citation>
    <scope>NUCLEOTIDE SEQUENCE [LARGE SCALE GENOMIC DNA]</scope>
    <source>
        <strain evidence="2 3">R-45371</strain>
    </source>
</reference>
<name>A0A177MDN1_METMH</name>
<evidence type="ECO:0000313" key="3">
    <source>
        <dbReference type="Proteomes" id="UP000077763"/>
    </source>
</evidence>
<comment type="caution">
    <text evidence="2">The sequence shown here is derived from an EMBL/GenBank/DDBJ whole genome shotgun (WGS) entry which is preliminary data.</text>
</comment>
<sequence length="294" mass="32079">MNCAACWATDDWNTTNMSEMSLTELIDEAIASGTIALPVFPRAVTDLRHALKDEHRTIDDVAKQIAMDASLASQVLRVANSSFYGGLSKVNTVKEAIVRLGIARIVQIATLVMQKGLFTSKDPAANQYMIKLWQHSVAVALGSEWLAKRLAFGSLAEESFMAGLFHDIGELLLLKCLEELRVNRPDINLPKDLIREIIVRQHEAKGAWLLKSWNLPDGYCAVAGSHHQLVTEETSTVELIVRVADMVSYKLGIAPTAQPELVVSSSEEASRLGLSEITLAELEIALEDAAALSG</sequence>
<organism evidence="2 3">
    <name type="scientific">Methylomonas methanica</name>
    <dbReference type="NCBI Taxonomy" id="421"/>
    <lineage>
        <taxon>Bacteria</taxon>
        <taxon>Pseudomonadati</taxon>
        <taxon>Pseudomonadota</taxon>
        <taxon>Gammaproteobacteria</taxon>
        <taxon>Methylococcales</taxon>
        <taxon>Methylococcaceae</taxon>
        <taxon>Methylomonas</taxon>
    </lineage>
</organism>